<evidence type="ECO:0000313" key="1">
    <source>
        <dbReference type="EMBL" id="KAF2598087.1"/>
    </source>
</evidence>
<organism evidence="1 2">
    <name type="scientific">Brassica cretica</name>
    <name type="common">Mustard</name>
    <dbReference type="NCBI Taxonomy" id="69181"/>
    <lineage>
        <taxon>Eukaryota</taxon>
        <taxon>Viridiplantae</taxon>
        <taxon>Streptophyta</taxon>
        <taxon>Embryophyta</taxon>
        <taxon>Tracheophyta</taxon>
        <taxon>Spermatophyta</taxon>
        <taxon>Magnoliopsida</taxon>
        <taxon>eudicotyledons</taxon>
        <taxon>Gunneridae</taxon>
        <taxon>Pentapetalae</taxon>
        <taxon>rosids</taxon>
        <taxon>malvids</taxon>
        <taxon>Brassicales</taxon>
        <taxon>Brassicaceae</taxon>
        <taxon>Brassiceae</taxon>
        <taxon>Brassica</taxon>
    </lineage>
</organism>
<accession>A0A8S9KWI8</accession>
<gene>
    <name evidence="1" type="ORF">F2Q68_00008745</name>
</gene>
<name>A0A8S9KWI8_BRACR</name>
<protein>
    <submittedName>
        <fullName evidence="1">Uncharacterized protein</fullName>
    </submittedName>
</protein>
<reference evidence="1" key="1">
    <citation type="submission" date="2019-12" db="EMBL/GenBank/DDBJ databases">
        <title>Genome sequencing and annotation of Brassica cretica.</title>
        <authorList>
            <person name="Studholme D.J."/>
            <person name="Sarris P.F."/>
        </authorList>
    </citation>
    <scope>NUCLEOTIDE SEQUENCE</scope>
    <source>
        <strain evidence="1">PFS-001/15</strain>
        <tissue evidence="1">Leaf</tissue>
    </source>
</reference>
<dbReference type="AlphaFoldDB" id="A0A8S9KWI8"/>
<evidence type="ECO:0000313" key="2">
    <source>
        <dbReference type="Proteomes" id="UP000712281"/>
    </source>
</evidence>
<dbReference type="Proteomes" id="UP000712281">
    <property type="component" value="Unassembled WGS sequence"/>
</dbReference>
<dbReference type="EMBL" id="QGKW02000717">
    <property type="protein sequence ID" value="KAF2598087.1"/>
    <property type="molecule type" value="Genomic_DNA"/>
</dbReference>
<comment type="caution">
    <text evidence="1">The sequence shown here is derived from an EMBL/GenBank/DDBJ whole genome shotgun (WGS) entry which is preliminary data.</text>
</comment>
<sequence length="76" mass="9057">MMSFVRVDTNGQWRIQTDFFTGCTQFKITEGPDHCFTYRLCDLKTERMDLDNERYLLKGSKEEARRIDTKNDHMDG</sequence>
<proteinExistence type="predicted"/>